<reference evidence="1" key="1">
    <citation type="journal article" date="2023" name="Plant J.">
        <title>Genome sequences and population genomics provide insights into the demographic history, inbreeding, and mutation load of two 'living fossil' tree species of Dipteronia.</title>
        <authorList>
            <person name="Feng Y."/>
            <person name="Comes H.P."/>
            <person name="Chen J."/>
            <person name="Zhu S."/>
            <person name="Lu R."/>
            <person name="Zhang X."/>
            <person name="Li P."/>
            <person name="Qiu J."/>
            <person name="Olsen K.M."/>
            <person name="Qiu Y."/>
        </authorList>
    </citation>
    <scope>NUCLEOTIDE SEQUENCE</scope>
    <source>
        <strain evidence="1">NBL</strain>
    </source>
</reference>
<protein>
    <submittedName>
        <fullName evidence="1">Uncharacterized protein</fullName>
    </submittedName>
</protein>
<accession>A0AAE0DT67</accession>
<keyword evidence="2" id="KW-1185">Reference proteome</keyword>
<dbReference type="AlphaFoldDB" id="A0AAE0DT67"/>
<dbReference type="Proteomes" id="UP001281410">
    <property type="component" value="Unassembled WGS sequence"/>
</dbReference>
<name>A0AAE0DT67_9ROSI</name>
<proteinExistence type="predicted"/>
<sequence length="138" mass="15455">MDVNHLLNHQTEEDVCYTQTEEDIINDITMQNNNGVVEIDDGDDDSHEVEIAPNLIGAIFSMDIAPHLLNYGGEVAAAVELWWTARDGSGRGRRQLEVTAVVVRRLLVMQLTLELEMVKVLVVMVCVDVVVMVDCWMS</sequence>
<evidence type="ECO:0000313" key="1">
    <source>
        <dbReference type="EMBL" id="KAK3184982.1"/>
    </source>
</evidence>
<evidence type="ECO:0000313" key="2">
    <source>
        <dbReference type="Proteomes" id="UP001281410"/>
    </source>
</evidence>
<comment type="caution">
    <text evidence="1">The sequence shown here is derived from an EMBL/GenBank/DDBJ whole genome shotgun (WGS) entry which is preliminary data.</text>
</comment>
<gene>
    <name evidence="1" type="ORF">Dsin_032268</name>
</gene>
<organism evidence="1 2">
    <name type="scientific">Dipteronia sinensis</name>
    <dbReference type="NCBI Taxonomy" id="43782"/>
    <lineage>
        <taxon>Eukaryota</taxon>
        <taxon>Viridiplantae</taxon>
        <taxon>Streptophyta</taxon>
        <taxon>Embryophyta</taxon>
        <taxon>Tracheophyta</taxon>
        <taxon>Spermatophyta</taxon>
        <taxon>Magnoliopsida</taxon>
        <taxon>eudicotyledons</taxon>
        <taxon>Gunneridae</taxon>
        <taxon>Pentapetalae</taxon>
        <taxon>rosids</taxon>
        <taxon>malvids</taxon>
        <taxon>Sapindales</taxon>
        <taxon>Sapindaceae</taxon>
        <taxon>Hippocastanoideae</taxon>
        <taxon>Acereae</taxon>
        <taxon>Dipteronia</taxon>
    </lineage>
</organism>
<dbReference type="EMBL" id="JANJYJ010000010">
    <property type="protein sequence ID" value="KAK3184982.1"/>
    <property type="molecule type" value="Genomic_DNA"/>
</dbReference>